<dbReference type="AlphaFoldDB" id="A0AAV3ULV6"/>
<organism evidence="3 4">
    <name type="scientific">Haladaptatus pallidirubidus</name>
    <dbReference type="NCBI Taxonomy" id="1008152"/>
    <lineage>
        <taxon>Archaea</taxon>
        <taxon>Methanobacteriati</taxon>
        <taxon>Methanobacteriota</taxon>
        <taxon>Stenosarchaea group</taxon>
        <taxon>Halobacteria</taxon>
        <taxon>Halobacteriales</taxon>
        <taxon>Haladaptataceae</taxon>
        <taxon>Haladaptatus</taxon>
    </lineage>
</organism>
<keyword evidence="4" id="KW-1185">Reference proteome</keyword>
<feature type="domain" description="Fe/B12 periplasmic-binding" evidence="2">
    <location>
        <begin position="5"/>
        <end position="247"/>
    </location>
</feature>
<dbReference type="CDD" id="cd01144">
    <property type="entry name" value="BtuF"/>
    <property type="match status" value="1"/>
</dbReference>
<dbReference type="SUPFAM" id="SSF53807">
    <property type="entry name" value="Helical backbone' metal receptor"/>
    <property type="match status" value="1"/>
</dbReference>
<comment type="caution">
    <text evidence="3">The sequence shown here is derived from an EMBL/GenBank/DDBJ whole genome shotgun (WGS) entry which is preliminary data.</text>
</comment>
<evidence type="ECO:0000313" key="3">
    <source>
        <dbReference type="EMBL" id="GAA5057316.1"/>
    </source>
</evidence>
<protein>
    <submittedName>
        <fullName evidence="3">Cobalamin-binding protein</fullName>
    </submittedName>
</protein>
<evidence type="ECO:0000256" key="1">
    <source>
        <dbReference type="ARBA" id="ARBA00022729"/>
    </source>
</evidence>
<dbReference type="InterPro" id="IPR002491">
    <property type="entry name" value="ABC_transptr_periplasmic_BD"/>
</dbReference>
<dbReference type="RefSeq" id="WP_227773959.1">
    <property type="nucleotide sequence ID" value="NZ_BAABKX010000015.1"/>
</dbReference>
<accession>A0AAV3ULV6</accession>
<dbReference type="Proteomes" id="UP001501729">
    <property type="component" value="Unassembled WGS sequence"/>
</dbReference>
<dbReference type="GeneID" id="68614210"/>
<dbReference type="InterPro" id="IPR051030">
    <property type="entry name" value="Vitamin_B12-ABC_binding"/>
</dbReference>
<dbReference type="PROSITE" id="PS50983">
    <property type="entry name" value="FE_B12_PBP"/>
    <property type="match status" value="1"/>
</dbReference>
<dbReference type="PANTHER" id="PTHR42860">
    <property type="entry name" value="VITAMIN B12-BINDING PROTEIN"/>
    <property type="match status" value="1"/>
</dbReference>
<reference evidence="3 4" key="1">
    <citation type="journal article" date="2019" name="Int. J. Syst. Evol. Microbiol.">
        <title>The Global Catalogue of Microorganisms (GCM) 10K type strain sequencing project: providing services to taxonomists for standard genome sequencing and annotation.</title>
        <authorList>
            <consortium name="The Broad Institute Genomics Platform"/>
            <consortium name="The Broad Institute Genome Sequencing Center for Infectious Disease"/>
            <person name="Wu L."/>
            <person name="Ma J."/>
        </authorList>
    </citation>
    <scope>NUCLEOTIDE SEQUENCE [LARGE SCALE GENOMIC DNA]</scope>
    <source>
        <strain evidence="3 4">JCM 17504</strain>
    </source>
</reference>
<dbReference type="Gene3D" id="3.40.50.1980">
    <property type="entry name" value="Nitrogenase molybdenum iron protein domain"/>
    <property type="match status" value="2"/>
</dbReference>
<evidence type="ECO:0000259" key="2">
    <source>
        <dbReference type="PROSITE" id="PS50983"/>
    </source>
</evidence>
<evidence type="ECO:0000313" key="4">
    <source>
        <dbReference type="Proteomes" id="UP001501729"/>
    </source>
</evidence>
<sequence>MAEDRIVSLAPSATETLRELDATDRLVGVTHHCTVDVPAIGGWLNPDFDAVEACDPDLVLTADALQTDVCDELRDRDYRVVHLEPRTLGDVIESFATLGQAIGRPREGHDLAWRARSRIERVRRLVAENPRPVVYCEEWSDPPTAAGNWVPDAVRAAGGRYPFSSPGERSTAVERSQIESAEPEHVFLHVCGHGERSDPEVVLNRDWSIPATQRGAVHVLDDSLLNQPSPQLIEGIEKMAATLHPETVE</sequence>
<dbReference type="EMBL" id="BAABKX010000015">
    <property type="protein sequence ID" value="GAA5057316.1"/>
    <property type="molecule type" value="Genomic_DNA"/>
</dbReference>
<dbReference type="NCBIfam" id="NF038402">
    <property type="entry name" value="TroA_like"/>
    <property type="match status" value="1"/>
</dbReference>
<dbReference type="Pfam" id="PF01497">
    <property type="entry name" value="Peripla_BP_2"/>
    <property type="match status" value="1"/>
</dbReference>
<dbReference type="PANTHER" id="PTHR42860:SF1">
    <property type="entry name" value="VITAMIN B12-BINDING PROTEIN"/>
    <property type="match status" value="1"/>
</dbReference>
<name>A0AAV3ULV6_9EURY</name>
<keyword evidence="1" id="KW-0732">Signal</keyword>
<dbReference type="InterPro" id="IPR054828">
    <property type="entry name" value="Vit_B12_bind_prot"/>
</dbReference>
<gene>
    <name evidence="3" type="ORF">GCM10025751_39200</name>
</gene>
<proteinExistence type="predicted"/>